<protein>
    <submittedName>
        <fullName evidence="3">Membrane protein</fullName>
    </submittedName>
</protein>
<feature type="transmembrane region" description="Helical" evidence="1">
    <location>
        <begin position="192"/>
        <end position="212"/>
    </location>
</feature>
<proteinExistence type="predicted"/>
<keyword evidence="1" id="KW-0472">Membrane</keyword>
<dbReference type="PANTHER" id="PTHR42208:SF1">
    <property type="entry name" value="HEAVY METAL TRANSPORTER"/>
    <property type="match status" value="1"/>
</dbReference>
<evidence type="ECO:0000256" key="1">
    <source>
        <dbReference type="SAM" id="Phobius"/>
    </source>
</evidence>
<dbReference type="InterPro" id="IPR039447">
    <property type="entry name" value="UreH-like_TM_dom"/>
</dbReference>
<feature type="domain" description="Urease accessory protein UreH-like transmembrane" evidence="2">
    <location>
        <begin position="6"/>
        <end position="206"/>
    </location>
</feature>
<organism evidence="3 4">
    <name type="scientific">Fulvitalea axinellae</name>
    <dbReference type="NCBI Taxonomy" id="1182444"/>
    <lineage>
        <taxon>Bacteria</taxon>
        <taxon>Pseudomonadati</taxon>
        <taxon>Bacteroidota</taxon>
        <taxon>Cytophagia</taxon>
        <taxon>Cytophagales</taxon>
        <taxon>Persicobacteraceae</taxon>
        <taxon>Fulvitalea</taxon>
    </lineage>
</organism>
<dbReference type="PANTHER" id="PTHR42208">
    <property type="entry name" value="HEAVY METAL TRANSPORTER-RELATED"/>
    <property type="match status" value="1"/>
</dbReference>
<dbReference type="Pfam" id="PF13386">
    <property type="entry name" value="DsbD_2"/>
    <property type="match status" value="1"/>
</dbReference>
<keyword evidence="1" id="KW-1133">Transmembrane helix</keyword>
<evidence type="ECO:0000259" key="2">
    <source>
        <dbReference type="Pfam" id="PF13386"/>
    </source>
</evidence>
<dbReference type="EMBL" id="AP025314">
    <property type="protein sequence ID" value="BDD11197.1"/>
    <property type="molecule type" value="Genomic_DNA"/>
</dbReference>
<dbReference type="AlphaFoldDB" id="A0AAU9D0J4"/>
<sequence length="234" mass="25071">MILYLTALAVGLFGSFHCVGMCGPISLALPLKNRNFLSVLSSSLAYNIGRSVTYAIMGASIGVLGQSFSLAGAQRYLSVGTGVAMLLFLLIPGDLAKKTENIKPLYRFNIWVKKRFGLFIKRKSTGAHFLLGTVNGLLPCGLVYIALGGALASGEAVKGALYMAFFGLGTIPMMLFVNLAGKMVSLSVRRRLNRAIPVFVFAMGVLFILRGLNLGIPYVSPKIETKDGTEVVCH</sequence>
<accession>A0AAU9D0J4</accession>
<dbReference type="RefSeq" id="WP_338392710.1">
    <property type="nucleotide sequence ID" value="NZ_AP025314.1"/>
</dbReference>
<feature type="transmembrane region" description="Helical" evidence="1">
    <location>
        <begin position="76"/>
        <end position="96"/>
    </location>
</feature>
<dbReference type="KEGG" id="fax:FUAX_36290"/>
<keyword evidence="4" id="KW-1185">Reference proteome</keyword>
<feature type="transmembrane region" description="Helical" evidence="1">
    <location>
        <begin position="129"/>
        <end position="147"/>
    </location>
</feature>
<name>A0AAU9D0J4_9BACT</name>
<feature type="transmembrane region" description="Helical" evidence="1">
    <location>
        <begin position="159"/>
        <end position="180"/>
    </location>
</feature>
<reference evidence="3 4" key="1">
    <citation type="submission" date="2021-12" db="EMBL/GenBank/DDBJ databases">
        <title>Genome sequencing of bacteria with rrn-lacking chromosome and rrn-plasmid.</title>
        <authorList>
            <person name="Anda M."/>
            <person name="Iwasaki W."/>
        </authorList>
    </citation>
    <scope>NUCLEOTIDE SEQUENCE [LARGE SCALE GENOMIC DNA]</scope>
    <source>
        <strain evidence="3 4">DSM 100852</strain>
    </source>
</reference>
<evidence type="ECO:0000313" key="4">
    <source>
        <dbReference type="Proteomes" id="UP001348817"/>
    </source>
</evidence>
<gene>
    <name evidence="3" type="ORF">FUAX_36290</name>
</gene>
<evidence type="ECO:0000313" key="3">
    <source>
        <dbReference type="EMBL" id="BDD11197.1"/>
    </source>
</evidence>
<dbReference type="Proteomes" id="UP001348817">
    <property type="component" value="Chromosome"/>
</dbReference>
<keyword evidence="1" id="KW-0812">Transmembrane</keyword>
<feature type="transmembrane region" description="Helical" evidence="1">
    <location>
        <begin position="6"/>
        <end position="31"/>
    </location>
</feature>